<proteinExistence type="predicted"/>
<dbReference type="OMA" id="DNWISAC"/>
<dbReference type="AlphaFoldDB" id="K0RU24"/>
<comment type="caution">
    <text evidence="2">The sequence shown here is derived from an EMBL/GenBank/DDBJ whole genome shotgun (WGS) entry which is preliminary data.</text>
</comment>
<dbReference type="OrthoDB" id="542507at2759"/>
<accession>K0RU24</accession>
<protein>
    <submittedName>
        <fullName evidence="2">Uncharacterized protein</fullName>
    </submittedName>
</protein>
<keyword evidence="3" id="KW-1185">Reference proteome</keyword>
<name>K0RU24_THAOC</name>
<feature type="chain" id="PRO_5030173019" evidence="1">
    <location>
        <begin position="18"/>
        <end position="263"/>
    </location>
</feature>
<keyword evidence="1" id="KW-0732">Signal</keyword>
<evidence type="ECO:0000256" key="1">
    <source>
        <dbReference type="SAM" id="SignalP"/>
    </source>
</evidence>
<dbReference type="InterPro" id="IPR010903">
    <property type="entry name" value="DUF1517"/>
</dbReference>
<dbReference type="Proteomes" id="UP000266841">
    <property type="component" value="Unassembled WGS sequence"/>
</dbReference>
<evidence type="ECO:0000313" key="2">
    <source>
        <dbReference type="EMBL" id="EJK52386.1"/>
    </source>
</evidence>
<dbReference type="eggNOG" id="ENOG502QY96">
    <property type="taxonomic scope" value="Eukaryota"/>
</dbReference>
<feature type="signal peptide" evidence="1">
    <location>
        <begin position="1"/>
        <end position="17"/>
    </location>
</feature>
<sequence>MRKILILSSVTCLGTEAFRAAPAGGLNHKTRRKSDASTTRLKFFEGMDKNLGKVFEEDGPLGKGITVGKVQVALSVNSAERTSKDSIFRTLEKHAREENIEENYDDDYDDGFGDSHLSKMCHEVCLGLMRKSDNWISACSDSEWFKASDAAKAESSFNLWADREACKFEKEYVPPEQDDGGDGVATVAVVSILVEIQGDETQFERAGYSFVDTKAVLTSIASDCRVEGGDCLNAVEVFWTPSDSKDVLTERDCILDFPELITL</sequence>
<dbReference type="EMBL" id="AGNL01039963">
    <property type="protein sequence ID" value="EJK52386.1"/>
    <property type="molecule type" value="Genomic_DNA"/>
</dbReference>
<dbReference type="Pfam" id="PF07466">
    <property type="entry name" value="DUF1517"/>
    <property type="match status" value="1"/>
</dbReference>
<reference evidence="2 3" key="1">
    <citation type="journal article" date="2012" name="Genome Biol.">
        <title>Genome and low-iron response of an oceanic diatom adapted to chronic iron limitation.</title>
        <authorList>
            <person name="Lommer M."/>
            <person name="Specht M."/>
            <person name="Roy A.S."/>
            <person name="Kraemer L."/>
            <person name="Andreson R."/>
            <person name="Gutowska M.A."/>
            <person name="Wolf J."/>
            <person name="Bergner S.V."/>
            <person name="Schilhabel M.B."/>
            <person name="Klostermeier U.C."/>
            <person name="Beiko R.G."/>
            <person name="Rosenstiel P."/>
            <person name="Hippler M."/>
            <person name="Laroche J."/>
        </authorList>
    </citation>
    <scope>NUCLEOTIDE SEQUENCE [LARGE SCALE GENOMIC DNA]</scope>
    <source>
        <strain evidence="2 3">CCMP1005</strain>
    </source>
</reference>
<dbReference type="PANTHER" id="PTHR33975:SF2">
    <property type="entry name" value="MYELIN-ASSOCIATED OLIGODENDROCYTE BASIC PROTEIN"/>
    <property type="match status" value="1"/>
</dbReference>
<evidence type="ECO:0000313" key="3">
    <source>
        <dbReference type="Proteomes" id="UP000266841"/>
    </source>
</evidence>
<dbReference type="PANTHER" id="PTHR33975">
    <property type="entry name" value="MYELIN-ASSOCIATED OLIGODENDROCYTE BASIC PROTEIN"/>
    <property type="match status" value="1"/>
</dbReference>
<dbReference type="InterPro" id="IPR053023">
    <property type="entry name" value="FLAP_modulator"/>
</dbReference>
<organism evidence="2 3">
    <name type="scientific">Thalassiosira oceanica</name>
    <name type="common">Marine diatom</name>
    <dbReference type="NCBI Taxonomy" id="159749"/>
    <lineage>
        <taxon>Eukaryota</taxon>
        <taxon>Sar</taxon>
        <taxon>Stramenopiles</taxon>
        <taxon>Ochrophyta</taxon>
        <taxon>Bacillariophyta</taxon>
        <taxon>Coscinodiscophyceae</taxon>
        <taxon>Thalassiosirophycidae</taxon>
        <taxon>Thalassiosirales</taxon>
        <taxon>Thalassiosiraceae</taxon>
        <taxon>Thalassiosira</taxon>
    </lineage>
</organism>
<gene>
    <name evidence="2" type="ORF">THAOC_28348</name>
</gene>